<reference evidence="1" key="1">
    <citation type="submission" date="2013-11" db="EMBL/GenBank/DDBJ databases">
        <title>Draft genome sequence and annotation of the entomopathogenic bacteria, Xenorhabdus cabanillasi strain JM26 and Xenorhabdus szentirmai strain DSM 16338.</title>
        <authorList>
            <person name="Gualtieri M."/>
            <person name="Ogier J.C."/>
            <person name="Pages S."/>
            <person name="Givaudan A."/>
            <person name="Gaudriault S."/>
        </authorList>
    </citation>
    <scope>NUCLEOTIDE SEQUENCE [LARGE SCALE GENOMIC DNA]</scope>
    <source>
        <strain evidence="1">DSM 16338</strain>
    </source>
</reference>
<name>W1J524_9GAMM</name>
<evidence type="ECO:0000313" key="2">
    <source>
        <dbReference type="Proteomes" id="UP000019202"/>
    </source>
</evidence>
<dbReference type="AlphaFoldDB" id="W1J524"/>
<comment type="caution">
    <text evidence="1">The sequence shown here is derived from an EMBL/GenBank/DDBJ whole genome shotgun (WGS) entry which is preliminary data.</text>
</comment>
<sequence>MCRLHVDEAMENTDKVLVELINKALSAINGLIKFDKAYY</sequence>
<dbReference type="EMBL" id="CBXF010000120">
    <property type="protein sequence ID" value="CDL84931.1"/>
    <property type="molecule type" value="Genomic_DNA"/>
</dbReference>
<proteinExistence type="predicted"/>
<accession>W1J524</accession>
<gene>
    <name evidence="1" type="ORF">XSR1_590002</name>
</gene>
<evidence type="ECO:0000313" key="1">
    <source>
        <dbReference type="EMBL" id="CDL84931.1"/>
    </source>
</evidence>
<organism evidence="1 2">
    <name type="scientific">Xenorhabdus szentirmaii DSM 16338</name>
    <dbReference type="NCBI Taxonomy" id="1427518"/>
    <lineage>
        <taxon>Bacteria</taxon>
        <taxon>Pseudomonadati</taxon>
        <taxon>Pseudomonadota</taxon>
        <taxon>Gammaproteobacteria</taxon>
        <taxon>Enterobacterales</taxon>
        <taxon>Morganellaceae</taxon>
        <taxon>Xenorhabdus</taxon>
    </lineage>
</organism>
<keyword evidence="2" id="KW-1185">Reference proteome</keyword>
<dbReference type="Proteomes" id="UP000019202">
    <property type="component" value="Unassembled WGS sequence"/>
</dbReference>
<protein>
    <submittedName>
        <fullName evidence="1">Uncharacterized protein</fullName>
    </submittedName>
</protein>